<dbReference type="OrthoDB" id="9807293at2"/>
<keyword evidence="3 7" id="KW-0813">Transport</keyword>
<keyword evidence="6 8" id="KW-0472">Membrane</keyword>
<dbReference type="InterPro" id="IPR022357">
    <property type="entry name" value="MIP_CS"/>
</dbReference>
<comment type="similarity">
    <text evidence="2 7">Belongs to the MIP/aquaporin (TC 1.A.8) family.</text>
</comment>
<evidence type="ECO:0000256" key="7">
    <source>
        <dbReference type="RuleBase" id="RU000477"/>
    </source>
</evidence>
<dbReference type="InterPro" id="IPR023271">
    <property type="entry name" value="Aquaporin-like"/>
</dbReference>
<evidence type="ECO:0000256" key="3">
    <source>
        <dbReference type="ARBA" id="ARBA00022448"/>
    </source>
</evidence>
<sequence length="245" mass="25423">MTPVLAEFIGTAVMLLLGTGVCANVSLARTKGNGAGWIVVIVTWAMAVFTGVVIAGPYSGAHLNPSVTLAFAATGQFPWSDVPGYVLAQMLGGAAGALATWLFYRPHFDLEENPDTIRGVFCTAPAVRNPASNLLSEIIATFVLIFTIFYITEGHLSSTEGNVPIGLGSVGALPVALVILVIGGALGGTTGYSLNPARDLSPRIVHALVPIRHKGGSDWRYAWIASVGPLLGALLAAGVQVMIRS</sequence>
<evidence type="ECO:0000256" key="1">
    <source>
        <dbReference type="ARBA" id="ARBA00004141"/>
    </source>
</evidence>
<dbReference type="SUPFAM" id="SSF81338">
    <property type="entry name" value="Aquaporin-like"/>
    <property type="match status" value="1"/>
</dbReference>
<dbReference type="GO" id="GO:0005886">
    <property type="term" value="C:plasma membrane"/>
    <property type="evidence" value="ECO:0007669"/>
    <property type="project" value="TreeGrafter"/>
</dbReference>
<dbReference type="InterPro" id="IPR050363">
    <property type="entry name" value="MIP/Aquaporin"/>
</dbReference>
<keyword evidence="4 7" id="KW-0812">Transmembrane</keyword>
<gene>
    <name evidence="9" type="primary">glpF</name>
    <name evidence="9" type="ORF">A5CBH24_24020</name>
</gene>
<evidence type="ECO:0000313" key="9">
    <source>
        <dbReference type="EMBL" id="BBL05089.1"/>
    </source>
</evidence>
<feature type="transmembrane region" description="Helical" evidence="8">
    <location>
        <begin position="6"/>
        <end position="27"/>
    </location>
</feature>
<evidence type="ECO:0000256" key="2">
    <source>
        <dbReference type="ARBA" id="ARBA00006175"/>
    </source>
</evidence>
<dbReference type="Gene3D" id="1.20.1080.10">
    <property type="entry name" value="Glycerol uptake facilitator protein"/>
    <property type="match status" value="1"/>
</dbReference>
<dbReference type="KEGG" id="acou:A5CBH24_24020"/>
<dbReference type="PROSITE" id="PS00221">
    <property type="entry name" value="MIP"/>
    <property type="match status" value="1"/>
</dbReference>
<reference evidence="10" key="1">
    <citation type="submission" date="2019-06" db="EMBL/GenBank/DDBJ databases">
        <title>Alistipes onderdonkii subsp. vulgaris subsp. nov., Alistipes dispar sp. nov. and Alistipes communis sp. nov., isolated from human faeces, and creation of Alistipes onderdonkii subsp. onderdonkii subsp. nov.</title>
        <authorList>
            <person name="Sakamoto M."/>
            <person name="Ikeyama N."/>
            <person name="Ogata Y."/>
            <person name="Suda W."/>
            <person name="Iino T."/>
            <person name="Hattori M."/>
            <person name="Ohkuma M."/>
        </authorList>
    </citation>
    <scope>NUCLEOTIDE SEQUENCE [LARGE SCALE GENOMIC DNA]</scope>
    <source>
        <strain evidence="10">5CBH24</strain>
    </source>
</reference>
<keyword evidence="5 8" id="KW-1133">Transmembrane helix</keyword>
<dbReference type="GeneID" id="78343119"/>
<dbReference type="RefSeq" id="WP_141413339.1">
    <property type="nucleotide sequence ID" value="NZ_AP019735.1"/>
</dbReference>
<dbReference type="EMBL" id="AP019735">
    <property type="protein sequence ID" value="BBL05089.1"/>
    <property type="molecule type" value="Genomic_DNA"/>
</dbReference>
<evidence type="ECO:0000313" key="10">
    <source>
        <dbReference type="Proteomes" id="UP000318946"/>
    </source>
</evidence>
<dbReference type="Pfam" id="PF00230">
    <property type="entry name" value="MIP"/>
    <property type="match status" value="1"/>
</dbReference>
<proteinExistence type="inferred from homology"/>
<keyword evidence="10" id="KW-1185">Reference proteome</keyword>
<evidence type="ECO:0000256" key="4">
    <source>
        <dbReference type="ARBA" id="ARBA00022692"/>
    </source>
</evidence>
<dbReference type="Proteomes" id="UP000318946">
    <property type="component" value="Chromosome"/>
</dbReference>
<feature type="transmembrane region" description="Helical" evidence="8">
    <location>
        <begin position="172"/>
        <end position="194"/>
    </location>
</feature>
<feature type="transmembrane region" description="Helical" evidence="8">
    <location>
        <begin position="34"/>
        <end position="58"/>
    </location>
</feature>
<feature type="transmembrane region" description="Helical" evidence="8">
    <location>
        <begin position="85"/>
        <end position="104"/>
    </location>
</feature>
<dbReference type="PANTHER" id="PTHR43829">
    <property type="entry name" value="AQUAPORIN OR AQUAGLYCEROPORIN RELATED"/>
    <property type="match status" value="1"/>
</dbReference>
<feature type="transmembrane region" description="Helical" evidence="8">
    <location>
        <begin position="134"/>
        <end position="152"/>
    </location>
</feature>
<name>A0A4Y1WXV3_9BACT</name>
<feature type="transmembrane region" description="Helical" evidence="8">
    <location>
        <begin position="221"/>
        <end position="243"/>
    </location>
</feature>
<dbReference type="GO" id="GO:0015254">
    <property type="term" value="F:glycerol channel activity"/>
    <property type="evidence" value="ECO:0007669"/>
    <property type="project" value="TreeGrafter"/>
</dbReference>
<dbReference type="PANTHER" id="PTHR43829:SF9">
    <property type="entry name" value="AQUAPORIN-9"/>
    <property type="match status" value="1"/>
</dbReference>
<evidence type="ECO:0000256" key="6">
    <source>
        <dbReference type="ARBA" id="ARBA00023136"/>
    </source>
</evidence>
<comment type="subcellular location">
    <subcellularLocation>
        <location evidence="1">Membrane</location>
        <topology evidence="1">Multi-pass membrane protein</topology>
    </subcellularLocation>
</comment>
<accession>A0A4Y1WXV3</accession>
<evidence type="ECO:0000256" key="5">
    <source>
        <dbReference type="ARBA" id="ARBA00022989"/>
    </source>
</evidence>
<dbReference type="InterPro" id="IPR000425">
    <property type="entry name" value="MIP"/>
</dbReference>
<organism evidence="9 10">
    <name type="scientific">Alistipes communis</name>
    <dbReference type="NCBI Taxonomy" id="2585118"/>
    <lineage>
        <taxon>Bacteria</taxon>
        <taxon>Pseudomonadati</taxon>
        <taxon>Bacteroidota</taxon>
        <taxon>Bacteroidia</taxon>
        <taxon>Bacteroidales</taxon>
        <taxon>Rikenellaceae</taxon>
        <taxon>Alistipes</taxon>
    </lineage>
</organism>
<evidence type="ECO:0000256" key="8">
    <source>
        <dbReference type="SAM" id="Phobius"/>
    </source>
</evidence>
<protein>
    <submittedName>
        <fullName evidence="9">Glycerol uptake facilitator protein</fullName>
    </submittedName>
</protein>
<dbReference type="PRINTS" id="PR00783">
    <property type="entry name" value="MINTRINSICP"/>
</dbReference>
<dbReference type="AlphaFoldDB" id="A0A4Y1WXV3"/>